<evidence type="ECO:0000313" key="12">
    <source>
        <dbReference type="Proteomes" id="UP000095300"/>
    </source>
</evidence>
<sequence>MYLFIIALICLVWGYKSHASSKRMRDVTQNISGPYVLPLLGYVTGVLKFTPKNILASLSSLMSKHGNVVKIWALNSLFIMSADEELNEQVLASPKEMTKLTTYQLLHPWLGVGLLTSDGKKWHSRRKIITPTFHFQILEDFLKVFDTQSTILVKCLEQKADGRTAFDIQPYIGLYTLDVVVETAMGTKVNAQTNNNLVYASAVHELTELLAVRFARRYLHFDPVYAVLHPLQKLRTTKLLNTLHDFTKKVIVERRSLLEQNKGKLQSPTEDNDMGYKKRNVFLDVLLQARIDGQPLSNEDIREEVDTFMFEGHDTTGSGLSFALHLLSRHPRVQNKIFEEIKQVYGNAKGEKDITLMSLNELKYTEWVIKESLRLYPPVPLVGRKIQEDFEYKHSKLGNGIIPAGTELFLFPCLLQRDPRMFSNPNDFLPERHATIQEKSSMSTNPFSAGPRNCIGQRFAMYVMKITLLKIVEEYELLPLGENVQPIPNLVMASENGMQLGLRKRKA</sequence>
<dbReference type="SUPFAM" id="SSF48264">
    <property type="entry name" value="Cytochrome P450"/>
    <property type="match status" value="1"/>
</dbReference>
<evidence type="ECO:0000256" key="9">
    <source>
        <dbReference type="RuleBase" id="RU000461"/>
    </source>
</evidence>
<dbReference type="OrthoDB" id="1470350at2759"/>
<dbReference type="Proteomes" id="UP000095300">
    <property type="component" value="Unassembled WGS sequence"/>
</dbReference>
<evidence type="ECO:0008006" key="13">
    <source>
        <dbReference type="Google" id="ProtNLM"/>
    </source>
</evidence>
<gene>
    <name evidence="11" type="primary">106085000</name>
</gene>
<dbReference type="KEGG" id="scac:106085000"/>
<keyword evidence="12" id="KW-1185">Reference proteome</keyword>
<keyword evidence="6 8" id="KW-0408">Iron</keyword>
<feature type="binding site" description="axial binding residue" evidence="8">
    <location>
        <position position="454"/>
    </location>
    <ligand>
        <name>heme</name>
        <dbReference type="ChEBI" id="CHEBI:30413"/>
    </ligand>
    <ligandPart>
        <name>Fe</name>
        <dbReference type="ChEBI" id="CHEBI:18248"/>
    </ligandPart>
</feature>
<dbReference type="PROSITE" id="PS00086">
    <property type="entry name" value="CYTOCHROME_P450"/>
    <property type="match status" value="1"/>
</dbReference>
<reference evidence="11" key="2">
    <citation type="submission" date="2020-05" db="UniProtKB">
        <authorList>
            <consortium name="EnsemblMetazoa"/>
        </authorList>
    </citation>
    <scope>IDENTIFICATION</scope>
    <source>
        <strain evidence="11">USDA</strain>
    </source>
</reference>
<evidence type="ECO:0000313" key="11">
    <source>
        <dbReference type="EnsemblMetazoa" id="SCAU008053-PA"/>
    </source>
</evidence>
<keyword evidence="4 8" id="KW-0479">Metal-binding</keyword>
<dbReference type="InterPro" id="IPR001128">
    <property type="entry name" value="Cyt_P450"/>
</dbReference>
<evidence type="ECO:0000256" key="5">
    <source>
        <dbReference type="ARBA" id="ARBA00023002"/>
    </source>
</evidence>
<dbReference type="GO" id="GO:0016705">
    <property type="term" value="F:oxidoreductase activity, acting on paired donors, with incorporation or reduction of molecular oxygen"/>
    <property type="evidence" value="ECO:0007669"/>
    <property type="project" value="InterPro"/>
</dbReference>
<dbReference type="InterPro" id="IPR036396">
    <property type="entry name" value="Cyt_P450_sf"/>
</dbReference>
<evidence type="ECO:0000256" key="4">
    <source>
        <dbReference type="ARBA" id="ARBA00022723"/>
    </source>
</evidence>
<organism evidence="11 12">
    <name type="scientific">Stomoxys calcitrans</name>
    <name type="common">Stable fly</name>
    <name type="synonym">Conops calcitrans</name>
    <dbReference type="NCBI Taxonomy" id="35570"/>
    <lineage>
        <taxon>Eukaryota</taxon>
        <taxon>Metazoa</taxon>
        <taxon>Ecdysozoa</taxon>
        <taxon>Arthropoda</taxon>
        <taxon>Hexapoda</taxon>
        <taxon>Insecta</taxon>
        <taxon>Pterygota</taxon>
        <taxon>Neoptera</taxon>
        <taxon>Endopterygota</taxon>
        <taxon>Diptera</taxon>
        <taxon>Brachycera</taxon>
        <taxon>Muscomorpha</taxon>
        <taxon>Muscoidea</taxon>
        <taxon>Muscidae</taxon>
        <taxon>Stomoxys</taxon>
    </lineage>
</organism>
<evidence type="ECO:0000256" key="3">
    <source>
        <dbReference type="ARBA" id="ARBA00022617"/>
    </source>
</evidence>
<feature type="chain" id="PRO_5014271781" description="Cytochrome P450" evidence="10">
    <location>
        <begin position="20"/>
        <end position="507"/>
    </location>
</feature>
<dbReference type="PRINTS" id="PR00463">
    <property type="entry name" value="EP450I"/>
</dbReference>
<dbReference type="PANTHER" id="PTHR24291:SF187">
    <property type="entry name" value="CYTOCHROME P450 4AE1-RELATED"/>
    <property type="match status" value="1"/>
</dbReference>
<feature type="signal peptide" evidence="10">
    <location>
        <begin position="1"/>
        <end position="19"/>
    </location>
</feature>
<reference evidence="12" key="1">
    <citation type="submission" date="2015-05" db="EMBL/GenBank/DDBJ databases">
        <authorList>
            <person name="Wilson R.K."/>
            <person name="Warren W.C."/>
            <person name="Olafson P."/>
        </authorList>
    </citation>
    <scope>NUCLEOTIDE SEQUENCE [LARGE SCALE GENOMIC DNA]</scope>
    <source>
        <strain evidence="12">USDA</strain>
    </source>
</reference>
<dbReference type="AlphaFoldDB" id="A0A1I8PH65"/>
<keyword evidence="7 9" id="KW-0503">Monooxygenase</keyword>
<proteinExistence type="inferred from homology"/>
<dbReference type="Pfam" id="PF00067">
    <property type="entry name" value="p450"/>
    <property type="match status" value="1"/>
</dbReference>
<dbReference type="InterPro" id="IPR002401">
    <property type="entry name" value="Cyt_P450_E_grp-I"/>
</dbReference>
<keyword evidence="5 9" id="KW-0560">Oxidoreductase</keyword>
<keyword evidence="3 8" id="KW-0349">Heme</keyword>
<protein>
    <recommendedName>
        <fullName evidence="13">Cytochrome P450</fullName>
    </recommendedName>
</protein>
<evidence type="ECO:0000256" key="1">
    <source>
        <dbReference type="ARBA" id="ARBA00001971"/>
    </source>
</evidence>
<dbReference type="InterPro" id="IPR050196">
    <property type="entry name" value="Cytochrome_P450_Monoox"/>
</dbReference>
<dbReference type="GO" id="GO:0005506">
    <property type="term" value="F:iron ion binding"/>
    <property type="evidence" value="ECO:0007669"/>
    <property type="project" value="InterPro"/>
</dbReference>
<dbReference type="STRING" id="35570.A0A1I8PH65"/>
<dbReference type="Gene3D" id="1.10.630.10">
    <property type="entry name" value="Cytochrome P450"/>
    <property type="match status" value="1"/>
</dbReference>
<dbReference type="CDD" id="cd20628">
    <property type="entry name" value="CYP4"/>
    <property type="match status" value="1"/>
</dbReference>
<keyword evidence="10" id="KW-0732">Signal</keyword>
<evidence type="ECO:0000256" key="6">
    <source>
        <dbReference type="ARBA" id="ARBA00023004"/>
    </source>
</evidence>
<accession>A0A1I8PH65</accession>
<comment type="similarity">
    <text evidence="2 9">Belongs to the cytochrome P450 family.</text>
</comment>
<evidence type="ECO:0000256" key="7">
    <source>
        <dbReference type="ARBA" id="ARBA00023033"/>
    </source>
</evidence>
<name>A0A1I8PH65_STOCA</name>
<dbReference type="EnsemblMetazoa" id="SCAU008053-RB">
    <property type="protein sequence ID" value="SCAU008053-PB"/>
    <property type="gene ID" value="SCAU008053"/>
</dbReference>
<evidence type="ECO:0000256" key="8">
    <source>
        <dbReference type="PIRSR" id="PIRSR602401-1"/>
    </source>
</evidence>
<evidence type="ECO:0000256" key="10">
    <source>
        <dbReference type="SAM" id="SignalP"/>
    </source>
</evidence>
<dbReference type="VEuPathDB" id="VectorBase:SCAU008053"/>
<dbReference type="PANTHER" id="PTHR24291">
    <property type="entry name" value="CYTOCHROME P450 FAMILY 4"/>
    <property type="match status" value="1"/>
</dbReference>
<dbReference type="PRINTS" id="PR00385">
    <property type="entry name" value="P450"/>
</dbReference>
<dbReference type="InterPro" id="IPR017972">
    <property type="entry name" value="Cyt_P450_CS"/>
</dbReference>
<dbReference type="GO" id="GO:0020037">
    <property type="term" value="F:heme binding"/>
    <property type="evidence" value="ECO:0007669"/>
    <property type="project" value="InterPro"/>
</dbReference>
<dbReference type="GO" id="GO:0004497">
    <property type="term" value="F:monooxygenase activity"/>
    <property type="evidence" value="ECO:0007669"/>
    <property type="project" value="UniProtKB-KW"/>
</dbReference>
<comment type="cofactor">
    <cofactor evidence="1 8">
        <name>heme</name>
        <dbReference type="ChEBI" id="CHEBI:30413"/>
    </cofactor>
</comment>
<dbReference type="EnsemblMetazoa" id="SCAU008053-RA">
    <property type="protein sequence ID" value="SCAU008053-PA"/>
    <property type="gene ID" value="SCAU008053"/>
</dbReference>
<evidence type="ECO:0000256" key="2">
    <source>
        <dbReference type="ARBA" id="ARBA00010617"/>
    </source>
</evidence>